<dbReference type="Pfam" id="PF00144">
    <property type="entry name" value="Beta-lactamase"/>
    <property type="match status" value="1"/>
</dbReference>
<evidence type="ECO:0000259" key="2">
    <source>
        <dbReference type="Pfam" id="PF00144"/>
    </source>
</evidence>
<sequence>MSEQGSEQADTTSAQRAAEEVGAFLDEEFASRDVPRPAWGVFLGGRLLAGENADGIYRIASMTKSFTAAAVLGLRAGLIPSRDGAPALDLDAPLPRYILALRAPEADPGLARVTVRDALTMASGLPTDDPWADRQEALSRADFDALLARPASSGFAPGAGFAYSNYSYALLGRLVEELTGRGYREVVAEHVIAPAGLADTGFSTAEVDAGRIVPGYRFDASGAPVELPFSAPGAFSAIGGLFSTVKDIGAWMHGFGTALREHAGHDGWDRVRRDMQQAQRLVDVEGLAAVAGEERQLAVDSYGYGLHHRFDARFGQLNYHSGGYPGFGSHMRWHPASGAGIVVFANRTYGPATLLARQGLDRFLEAVLPARAGAGRPGPGRGDVRPVSALEPSAKARALPARVEALVLDWDDALADELFEDNVDLDQPRAERRAAWEAVLAATGERAADEGGAAQGASEGEPEAVWETAARASWRTAGPTGEREVSITLTPFDTLQQITVRAVPGR</sequence>
<feature type="region of interest" description="Disordered" evidence="1">
    <location>
        <begin position="444"/>
        <end position="464"/>
    </location>
</feature>
<dbReference type="RefSeq" id="WP_160952293.1">
    <property type="nucleotide sequence ID" value="NZ_WWEQ01000006.1"/>
</dbReference>
<comment type="caution">
    <text evidence="3">The sequence shown here is derived from an EMBL/GenBank/DDBJ whole genome shotgun (WGS) entry which is preliminary data.</text>
</comment>
<dbReference type="InterPro" id="IPR001466">
    <property type="entry name" value="Beta-lactam-related"/>
</dbReference>
<dbReference type="PANTHER" id="PTHR46825:SF9">
    <property type="entry name" value="BETA-LACTAMASE-RELATED DOMAIN-CONTAINING PROTEIN"/>
    <property type="match status" value="1"/>
</dbReference>
<dbReference type="InterPro" id="IPR050491">
    <property type="entry name" value="AmpC-like"/>
</dbReference>
<reference evidence="3 4" key="1">
    <citation type="submission" date="2020-01" db="EMBL/GenBank/DDBJ databases">
        <authorList>
            <person name="Deng T."/>
        </authorList>
    </citation>
    <scope>NUCLEOTIDE SEQUENCE [LARGE SCALE GENOMIC DNA]</scope>
    <source>
        <strain evidence="3 4">5221</strain>
    </source>
</reference>
<dbReference type="Gene3D" id="3.40.710.10">
    <property type="entry name" value="DD-peptidase/beta-lactamase superfamily"/>
    <property type="match status" value="1"/>
</dbReference>
<name>A0A6N9H4U0_9MICO</name>
<dbReference type="Proteomes" id="UP000469215">
    <property type="component" value="Unassembled WGS sequence"/>
</dbReference>
<dbReference type="SUPFAM" id="SSF56601">
    <property type="entry name" value="beta-lactamase/transpeptidase-like"/>
    <property type="match status" value="1"/>
</dbReference>
<feature type="compositionally biased region" description="Low complexity" evidence="1">
    <location>
        <begin position="444"/>
        <end position="459"/>
    </location>
</feature>
<dbReference type="AlphaFoldDB" id="A0A6N9H4U0"/>
<evidence type="ECO:0000256" key="1">
    <source>
        <dbReference type="SAM" id="MobiDB-lite"/>
    </source>
</evidence>
<dbReference type="PANTHER" id="PTHR46825">
    <property type="entry name" value="D-ALANYL-D-ALANINE-CARBOXYPEPTIDASE/ENDOPEPTIDASE AMPH"/>
    <property type="match status" value="1"/>
</dbReference>
<evidence type="ECO:0000313" key="4">
    <source>
        <dbReference type="Proteomes" id="UP000469215"/>
    </source>
</evidence>
<gene>
    <name evidence="3" type="ORF">GSY69_02350</name>
</gene>
<proteinExistence type="predicted"/>
<dbReference type="EMBL" id="WWEQ01000006">
    <property type="protein sequence ID" value="MYM18851.1"/>
    <property type="molecule type" value="Genomic_DNA"/>
</dbReference>
<feature type="domain" description="Beta-lactamase-related" evidence="2">
    <location>
        <begin position="50"/>
        <end position="352"/>
    </location>
</feature>
<organism evidence="3 4">
    <name type="scientific">Brevibacterium rongguiense</name>
    <dbReference type="NCBI Taxonomy" id="2695267"/>
    <lineage>
        <taxon>Bacteria</taxon>
        <taxon>Bacillati</taxon>
        <taxon>Actinomycetota</taxon>
        <taxon>Actinomycetes</taxon>
        <taxon>Micrococcales</taxon>
        <taxon>Brevibacteriaceae</taxon>
        <taxon>Brevibacterium</taxon>
    </lineage>
</organism>
<dbReference type="InterPro" id="IPR012338">
    <property type="entry name" value="Beta-lactam/transpept-like"/>
</dbReference>
<keyword evidence="4" id="KW-1185">Reference proteome</keyword>
<evidence type="ECO:0000313" key="3">
    <source>
        <dbReference type="EMBL" id="MYM18851.1"/>
    </source>
</evidence>
<accession>A0A6N9H4U0</accession>
<protein>
    <submittedName>
        <fullName evidence="3">Serine hydrolase</fullName>
    </submittedName>
</protein>
<dbReference type="GO" id="GO:0016787">
    <property type="term" value="F:hydrolase activity"/>
    <property type="evidence" value="ECO:0007669"/>
    <property type="project" value="UniProtKB-KW"/>
</dbReference>
<keyword evidence="3" id="KW-0378">Hydrolase</keyword>